<organism evidence="2 3">
    <name type="scientific">Pocillopora damicornis</name>
    <name type="common">Cauliflower coral</name>
    <name type="synonym">Millepora damicornis</name>
    <dbReference type="NCBI Taxonomy" id="46731"/>
    <lineage>
        <taxon>Eukaryota</taxon>
        <taxon>Metazoa</taxon>
        <taxon>Cnidaria</taxon>
        <taxon>Anthozoa</taxon>
        <taxon>Hexacorallia</taxon>
        <taxon>Scleractinia</taxon>
        <taxon>Astrocoeniina</taxon>
        <taxon>Pocilloporidae</taxon>
        <taxon>Pocillopora</taxon>
    </lineage>
</organism>
<sequence>MANGIEPKPVEHVRPPRIPSYQEQSRMRNFHAAAIGKESNSTKPPCSLCQKTGPITMLPHADDGRRPDVPREGALAVTLTSCNAETPT</sequence>
<dbReference type="Proteomes" id="UP000275408">
    <property type="component" value="Unassembled WGS sequence"/>
</dbReference>
<gene>
    <name evidence="2" type="ORF">pdam_00001470</name>
</gene>
<comment type="caution">
    <text evidence="2">The sequence shown here is derived from an EMBL/GenBank/DDBJ whole genome shotgun (WGS) entry which is preliminary data.</text>
</comment>
<proteinExistence type="predicted"/>
<keyword evidence="3" id="KW-1185">Reference proteome</keyword>
<evidence type="ECO:0000256" key="1">
    <source>
        <dbReference type="SAM" id="MobiDB-lite"/>
    </source>
</evidence>
<feature type="region of interest" description="Disordered" evidence="1">
    <location>
        <begin position="1"/>
        <end position="24"/>
    </location>
</feature>
<evidence type="ECO:0000313" key="2">
    <source>
        <dbReference type="EMBL" id="RMX60568.1"/>
    </source>
</evidence>
<name>A0A3M6V4S1_POCDA</name>
<accession>A0A3M6V4S1</accession>
<reference evidence="2 3" key="1">
    <citation type="journal article" date="2018" name="Sci. Rep.">
        <title>Comparative analysis of the Pocillopora damicornis genome highlights role of immune system in coral evolution.</title>
        <authorList>
            <person name="Cunning R."/>
            <person name="Bay R.A."/>
            <person name="Gillette P."/>
            <person name="Baker A.C."/>
            <person name="Traylor-Knowles N."/>
        </authorList>
    </citation>
    <scope>NUCLEOTIDE SEQUENCE [LARGE SCALE GENOMIC DNA]</scope>
    <source>
        <strain evidence="2">RSMAS</strain>
        <tissue evidence="2">Whole animal</tissue>
    </source>
</reference>
<evidence type="ECO:0000313" key="3">
    <source>
        <dbReference type="Proteomes" id="UP000275408"/>
    </source>
</evidence>
<protein>
    <submittedName>
        <fullName evidence="2">Uncharacterized protein</fullName>
    </submittedName>
</protein>
<dbReference type="AlphaFoldDB" id="A0A3M6V4S1"/>
<dbReference type="EMBL" id="RCHS01000141">
    <property type="protein sequence ID" value="RMX60568.1"/>
    <property type="molecule type" value="Genomic_DNA"/>
</dbReference>